<dbReference type="SUPFAM" id="SSF51735">
    <property type="entry name" value="NAD(P)-binding Rossmann-fold domains"/>
    <property type="match status" value="1"/>
</dbReference>
<keyword evidence="4" id="KW-0560">Oxidoreductase</keyword>
<dbReference type="Pfam" id="PF00106">
    <property type="entry name" value="adh_short"/>
    <property type="match status" value="1"/>
</dbReference>
<keyword evidence="5" id="KW-1185">Reference proteome</keyword>
<name>A0ABU2BXX4_9ACTN</name>
<dbReference type="PANTHER" id="PTHR42879">
    <property type="entry name" value="3-OXOACYL-(ACYL-CARRIER-PROTEIN) REDUCTASE"/>
    <property type="match status" value="1"/>
</dbReference>
<dbReference type="EMBL" id="JAVDYG010000001">
    <property type="protein sequence ID" value="MDR7363259.1"/>
    <property type="molecule type" value="Genomic_DNA"/>
</dbReference>
<gene>
    <name evidence="4" type="ORF">J2S63_002812</name>
</gene>
<evidence type="ECO:0000256" key="1">
    <source>
        <dbReference type="ARBA" id="ARBA00006484"/>
    </source>
</evidence>
<dbReference type="PRINTS" id="PR00081">
    <property type="entry name" value="GDHRDH"/>
</dbReference>
<proteinExistence type="inferred from homology"/>
<evidence type="ECO:0000256" key="2">
    <source>
        <dbReference type="RuleBase" id="RU000363"/>
    </source>
</evidence>
<sequence length="259" mass="27130">MKLEGKVAVVTGGTRGIGRGVTEAFLAEGATVVMAGRSEEKGKQALEELDAGDRAAFRSCDVRSREGVKALIDSTVEEFGRIDILVNNAGGSDGFAPIHELADEAWDKAMDLNVNSAFWATRAAVAHMLPQSFGRIINMSSVESKLGNKASVSHYITSKHALNGLTKATAFEYGTNGITCNALCPGAIETDLMTEVGPGYAAENGMTYEEYKNVYAAESAIKRLNTVEEVGAMAVLLASDVGGGITGALINIDGGTAPY</sequence>
<evidence type="ECO:0000313" key="5">
    <source>
        <dbReference type="Proteomes" id="UP001183648"/>
    </source>
</evidence>
<dbReference type="Gene3D" id="3.40.50.720">
    <property type="entry name" value="NAD(P)-binding Rossmann-like Domain"/>
    <property type="match status" value="1"/>
</dbReference>
<dbReference type="InterPro" id="IPR050259">
    <property type="entry name" value="SDR"/>
</dbReference>
<dbReference type="PRINTS" id="PR00080">
    <property type="entry name" value="SDRFAMILY"/>
</dbReference>
<dbReference type="PANTHER" id="PTHR42879:SF2">
    <property type="entry name" value="3-OXOACYL-[ACYL-CARRIER-PROTEIN] REDUCTASE FABG"/>
    <property type="match status" value="1"/>
</dbReference>
<dbReference type="EC" id="1.1.1.30" evidence="4"/>
<comment type="caution">
    <text evidence="4">The sequence shown here is derived from an EMBL/GenBank/DDBJ whole genome shotgun (WGS) entry which is preliminary data.</text>
</comment>
<evidence type="ECO:0000313" key="4">
    <source>
        <dbReference type="EMBL" id="MDR7363259.1"/>
    </source>
</evidence>
<dbReference type="SMART" id="SM00822">
    <property type="entry name" value="PKS_KR"/>
    <property type="match status" value="1"/>
</dbReference>
<feature type="domain" description="Ketoreductase" evidence="3">
    <location>
        <begin position="6"/>
        <end position="186"/>
    </location>
</feature>
<dbReference type="InterPro" id="IPR002347">
    <property type="entry name" value="SDR_fam"/>
</dbReference>
<accession>A0ABU2BXX4</accession>
<reference evidence="4 5" key="1">
    <citation type="submission" date="2023-07" db="EMBL/GenBank/DDBJ databases">
        <title>Sequencing the genomes of 1000 actinobacteria strains.</title>
        <authorList>
            <person name="Klenk H.-P."/>
        </authorList>
    </citation>
    <scope>NUCLEOTIDE SEQUENCE [LARGE SCALE GENOMIC DNA]</scope>
    <source>
        <strain evidence="4 5">DSM 19426</strain>
    </source>
</reference>
<dbReference type="CDD" id="cd05233">
    <property type="entry name" value="SDR_c"/>
    <property type="match status" value="1"/>
</dbReference>
<dbReference type="EC" id="1.1.1.100" evidence="4"/>
<dbReference type="RefSeq" id="WP_310303460.1">
    <property type="nucleotide sequence ID" value="NZ_BAAAPS010000003.1"/>
</dbReference>
<dbReference type="Proteomes" id="UP001183648">
    <property type="component" value="Unassembled WGS sequence"/>
</dbReference>
<organism evidence="4 5">
    <name type="scientific">Nocardioides marmoribigeumensis</name>
    <dbReference type="NCBI Taxonomy" id="433649"/>
    <lineage>
        <taxon>Bacteria</taxon>
        <taxon>Bacillati</taxon>
        <taxon>Actinomycetota</taxon>
        <taxon>Actinomycetes</taxon>
        <taxon>Propionibacteriales</taxon>
        <taxon>Nocardioidaceae</taxon>
        <taxon>Nocardioides</taxon>
    </lineage>
</organism>
<dbReference type="GO" id="GO:0003858">
    <property type="term" value="F:3-hydroxybutyrate dehydrogenase activity"/>
    <property type="evidence" value="ECO:0007669"/>
    <property type="project" value="UniProtKB-EC"/>
</dbReference>
<dbReference type="InterPro" id="IPR036291">
    <property type="entry name" value="NAD(P)-bd_dom_sf"/>
</dbReference>
<dbReference type="GO" id="GO:0004316">
    <property type="term" value="F:3-oxoacyl-[acyl-carrier-protein] reductase (NADPH) activity"/>
    <property type="evidence" value="ECO:0007669"/>
    <property type="project" value="UniProtKB-EC"/>
</dbReference>
<dbReference type="InterPro" id="IPR057326">
    <property type="entry name" value="KR_dom"/>
</dbReference>
<evidence type="ECO:0000259" key="3">
    <source>
        <dbReference type="SMART" id="SM00822"/>
    </source>
</evidence>
<protein>
    <submittedName>
        <fullName evidence="4">3-hydroxybutyrate dehydrogenase/3-oxoacyl-[acyl-carrier protein] reductase</fullName>
        <ecNumber evidence="4">1.1.1.100</ecNumber>
        <ecNumber evidence="4">1.1.1.30</ecNumber>
    </submittedName>
</protein>
<comment type="similarity">
    <text evidence="1 2">Belongs to the short-chain dehydrogenases/reductases (SDR) family.</text>
</comment>